<dbReference type="AlphaFoldDB" id="A0A4S2MWA0"/>
<evidence type="ECO:0000313" key="3">
    <source>
        <dbReference type="Proteomes" id="UP000298138"/>
    </source>
</evidence>
<protein>
    <submittedName>
        <fullName evidence="2">Uncharacterized protein</fullName>
    </submittedName>
</protein>
<gene>
    <name evidence="2" type="ORF">EX30DRAFT_341162</name>
</gene>
<evidence type="ECO:0000313" key="2">
    <source>
        <dbReference type="EMBL" id="TGZ80833.1"/>
    </source>
</evidence>
<evidence type="ECO:0000256" key="1">
    <source>
        <dbReference type="SAM" id="Phobius"/>
    </source>
</evidence>
<accession>A0A4S2MWA0</accession>
<organism evidence="2 3">
    <name type="scientific">Ascodesmis nigricans</name>
    <dbReference type="NCBI Taxonomy" id="341454"/>
    <lineage>
        <taxon>Eukaryota</taxon>
        <taxon>Fungi</taxon>
        <taxon>Dikarya</taxon>
        <taxon>Ascomycota</taxon>
        <taxon>Pezizomycotina</taxon>
        <taxon>Pezizomycetes</taxon>
        <taxon>Pezizales</taxon>
        <taxon>Ascodesmidaceae</taxon>
        <taxon>Ascodesmis</taxon>
    </lineage>
</organism>
<feature type="transmembrane region" description="Helical" evidence="1">
    <location>
        <begin position="34"/>
        <end position="53"/>
    </location>
</feature>
<keyword evidence="1" id="KW-0472">Membrane</keyword>
<sequence>MTAQKTTVSNALFSTHKRSKVYINRVQPQHTDFYIIRPFIVVFYTNPLSLSFVRAGR</sequence>
<reference evidence="2 3" key="1">
    <citation type="submission" date="2019-04" db="EMBL/GenBank/DDBJ databases">
        <title>Comparative genomics and transcriptomics to analyze fruiting body development in filamentous ascomycetes.</title>
        <authorList>
            <consortium name="DOE Joint Genome Institute"/>
            <person name="Lutkenhaus R."/>
            <person name="Traeger S."/>
            <person name="Breuer J."/>
            <person name="Kuo A."/>
            <person name="Lipzen A."/>
            <person name="Pangilinan J."/>
            <person name="Dilworth D."/>
            <person name="Sandor L."/>
            <person name="Poggeler S."/>
            <person name="Barry K."/>
            <person name="Grigoriev I.V."/>
            <person name="Nowrousian M."/>
        </authorList>
    </citation>
    <scope>NUCLEOTIDE SEQUENCE [LARGE SCALE GENOMIC DNA]</scope>
    <source>
        <strain evidence="2 3">CBS 389.68</strain>
    </source>
</reference>
<keyword evidence="3" id="KW-1185">Reference proteome</keyword>
<name>A0A4S2MWA0_9PEZI</name>
<dbReference type="InParanoid" id="A0A4S2MWA0"/>
<keyword evidence="1" id="KW-1133">Transmembrane helix</keyword>
<dbReference type="Proteomes" id="UP000298138">
    <property type="component" value="Unassembled WGS sequence"/>
</dbReference>
<proteinExistence type="predicted"/>
<keyword evidence="1" id="KW-0812">Transmembrane</keyword>
<dbReference type="EMBL" id="ML220122">
    <property type="protein sequence ID" value="TGZ80833.1"/>
    <property type="molecule type" value="Genomic_DNA"/>
</dbReference>